<feature type="signal peptide" evidence="2">
    <location>
        <begin position="1"/>
        <end position="16"/>
    </location>
</feature>
<evidence type="ECO:0000313" key="3">
    <source>
        <dbReference type="EMBL" id="KAK3871935.1"/>
    </source>
</evidence>
<accession>A0AAE1FCX6</accession>
<evidence type="ECO:0000256" key="2">
    <source>
        <dbReference type="SAM" id="SignalP"/>
    </source>
</evidence>
<feature type="compositionally biased region" description="Polar residues" evidence="1">
    <location>
        <begin position="918"/>
        <end position="940"/>
    </location>
</feature>
<feature type="compositionally biased region" description="Polar residues" evidence="1">
    <location>
        <begin position="969"/>
        <end position="981"/>
    </location>
</feature>
<feature type="region of interest" description="Disordered" evidence="1">
    <location>
        <begin position="439"/>
        <end position="497"/>
    </location>
</feature>
<proteinExistence type="predicted"/>
<keyword evidence="4" id="KW-1185">Reference proteome</keyword>
<feature type="compositionally biased region" description="Basic and acidic residues" evidence="1">
    <location>
        <begin position="211"/>
        <end position="223"/>
    </location>
</feature>
<dbReference type="Proteomes" id="UP001286313">
    <property type="component" value="Unassembled WGS sequence"/>
</dbReference>
<dbReference type="AlphaFoldDB" id="A0AAE1FCX6"/>
<feature type="compositionally biased region" description="Basic and acidic residues" evidence="1">
    <location>
        <begin position="230"/>
        <end position="267"/>
    </location>
</feature>
<feature type="region of interest" description="Disordered" evidence="1">
    <location>
        <begin position="135"/>
        <end position="193"/>
    </location>
</feature>
<sequence length="994" mass="112516">MAFFICLLVSFLCVSAGVVREGRGGGWERKSEGGRDGEVMQVMVVEGVRRGEGNEAREGSGGGERASWERESEGGRDGEVMQVMVVVEGVRRGEGNVAERGTTEHTLREAYINIIIPGHFQMTTTSGSIAENESLIKDDEEKQEHEDNIRVRQTKPENKTHKTQEHEDIKIDTKTQPQNKKTQRQEDEQPQEYIDYKTVYQTELQNNVSKTQEHKDIKSDHRKCQNKTHRTPDHDNIIKVDETEAKHNERQEHEPQQHEEDAKKAEEAAAGTESTTHERQRGPPPHGYNTYKESNVDLLLEDTGRHIITRRQTGDDNNNNNNHEALQMEEVDEDSPHCIYQETILQCDYKDSNKGVTLVRQPRVNGSLSMVTLQHVHHLTLHPTGCYNLYLVAVGQAMVEEQEEGVEEVEQVVGQKREEEIESEEDEEKEVMVVPVVEQEEEGFKDEGNEEMGKKDMIKEENVEDDEGNEKNQKEDLENQENKVQEKNKPKNKKKMVEKNEDKFINKVENNNELLTPPTCSCCPLLNLEDVTLDQTPRHVRDLHASTSNISRIHLKGIKNLFTLTETQVGSLRIQEQVQGHVRLRLYDVSLRSLEKLHLSTSSSVNCVKCVIENLPQGALRLSSRGNEFRDTSFGEHTGVIHLVGGAAGVVLENIQGRVLVQTSSCSTLQKLPRQRQQRRPCPREISPQQPPSPATTHNNCTGPLGHSSSPSSSSTPSRDTGEGGCSRDVGLLVVVSLLAVSIVINVCQLLFNQPRKFLVSRLPWHLRGVGRRESLERELFLKGPQRHTWEQDPDLPSLEASVGFYSDNPDADSYSISTNHDDEGETVFYEVELRSPHGAQRKPQIIETPPTPTQSRKYSNIAAKNDTADPLERQMTSLVGHVTETSPSSSYTPQSLREQRRQTRGQQVRKRHHTVNDPLTVQRETNPQQKNHHQTSATLSAGHGKQDKLKEKEIEEDLLGMNNVAPRKNNNNTCNHFSTPTRRRFQSYDGPYL</sequence>
<name>A0AAE1FCX6_PETCI</name>
<gene>
    <name evidence="3" type="ORF">Pcinc_022954</name>
</gene>
<feature type="region of interest" description="Disordered" evidence="1">
    <location>
        <begin position="961"/>
        <end position="994"/>
    </location>
</feature>
<feature type="region of interest" description="Disordered" evidence="1">
    <location>
        <begin position="207"/>
        <end position="293"/>
    </location>
</feature>
<feature type="compositionally biased region" description="Basic and acidic residues" evidence="1">
    <location>
        <begin position="66"/>
        <end position="77"/>
    </location>
</feature>
<feature type="region of interest" description="Disordered" evidence="1">
    <location>
        <begin position="839"/>
        <end position="949"/>
    </location>
</feature>
<evidence type="ECO:0000256" key="1">
    <source>
        <dbReference type="SAM" id="MobiDB-lite"/>
    </source>
</evidence>
<feature type="compositionally biased region" description="Basic and acidic residues" evidence="1">
    <location>
        <begin position="445"/>
        <end position="461"/>
    </location>
</feature>
<keyword evidence="2" id="KW-0732">Signal</keyword>
<protein>
    <submittedName>
        <fullName evidence="3">Uncharacterized protein</fullName>
    </submittedName>
</protein>
<feature type="compositionally biased region" description="Basic and acidic residues" evidence="1">
    <location>
        <begin position="135"/>
        <end position="173"/>
    </location>
</feature>
<reference evidence="3" key="1">
    <citation type="submission" date="2023-10" db="EMBL/GenBank/DDBJ databases">
        <title>Genome assemblies of two species of porcelain crab, Petrolisthes cinctipes and Petrolisthes manimaculis (Anomura: Porcellanidae).</title>
        <authorList>
            <person name="Angst P."/>
        </authorList>
    </citation>
    <scope>NUCLEOTIDE SEQUENCE</scope>
    <source>
        <strain evidence="3">PB745_01</strain>
        <tissue evidence="3">Gill</tissue>
    </source>
</reference>
<feature type="compositionally biased region" description="Polar residues" evidence="1">
    <location>
        <begin position="884"/>
        <end position="897"/>
    </location>
</feature>
<feature type="compositionally biased region" description="Low complexity" evidence="1">
    <location>
        <begin position="708"/>
        <end position="718"/>
    </location>
</feature>
<feature type="chain" id="PRO_5042293385" evidence="2">
    <location>
        <begin position="17"/>
        <end position="994"/>
    </location>
</feature>
<evidence type="ECO:0000313" key="4">
    <source>
        <dbReference type="Proteomes" id="UP001286313"/>
    </source>
</evidence>
<feature type="region of interest" description="Disordered" evidence="1">
    <location>
        <begin position="50"/>
        <end position="77"/>
    </location>
</feature>
<feature type="region of interest" description="Disordered" evidence="1">
    <location>
        <begin position="670"/>
        <end position="724"/>
    </location>
</feature>
<organism evidence="3 4">
    <name type="scientific">Petrolisthes cinctipes</name>
    <name type="common">Flat porcelain crab</name>
    <dbReference type="NCBI Taxonomy" id="88211"/>
    <lineage>
        <taxon>Eukaryota</taxon>
        <taxon>Metazoa</taxon>
        <taxon>Ecdysozoa</taxon>
        <taxon>Arthropoda</taxon>
        <taxon>Crustacea</taxon>
        <taxon>Multicrustacea</taxon>
        <taxon>Malacostraca</taxon>
        <taxon>Eumalacostraca</taxon>
        <taxon>Eucarida</taxon>
        <taxon>Decapoda</taxon>
        <taxon>Pleocyemata</taxon>
        <taxon>Anomura</taxon>
        <taxon>Galatheoidea</taxon>
        <taxon>Porcellanidae</taxon>
        <taxon>Petrolisthes</taxon>
    </lineage>
</organism>
<comment type="caution">
    <text evidence="3">The sequence shown here is derived from an EMBL/GenBank/DDBJ whole genome shotgun (WGS) entry which is preliminary data.</text>
</comment>
<feature type="compositionally biased region" description="Basic and acidic residues" evidence="1">
    <location>
        <begin position="469"/>
        <end position="497"/>
    </location>
</feature>
<dbReference type="EMBL" id="JAWQEG010002450">
    <property type="protein sequence ID" value="KAK3871935.1"/>
    <property type="molecule type" value="Genomic_DNA"/>
</dbReference>